<proteinExistence type="predicted"/>
<protein>
    <recommendedName>
        <fullName evidence="5">DUF4834 domain-containing protein</fullName>
    </recommendedName>
</protein>
<evidence type="ECO:0000313" key="3">
    <source>
        <dbReference type="EMBL" id="ANE51364.1"/>
    </source>
</evidence>
<dbReference type="STRING" id="1492898.SY85_13420"/>
<evidence type="ECO:0008006" key="5">
    <source>
        <dbReference type="Google" id="ProtNLM"/>
    </source>
</evidence>
<name>A0A172TWW0_9BACT</name>
<organism evidence="3 4">
    <name type="scientific">Flavisolibacter tropicus</name>
    <dbReference type="NCBI Taxonomy" id="1492898"/>
    <lineage>
        <taxon>Bacteria</taxon>
        <taxon>Pseudomonadati</taxon>
        <taxon>Bacteroidota</taxon>
        <taxon>Chitinophagia</taxon>
        <taxon>Chitinophagales</taxon>
        <taxon>Chitinophagaceae</taxon>
        <taxon>Flavisolibacter</taxon>
    </lineage>
</organism>
<dbReference type="EMBL" id="CP011390">
    <property type="protein sequence ID" value="ANE51364.1"/>
    <property type="molecule type" value="Genomic_DNA"/>
</dbReference>
<dbReference type="KEGG" id="fla:SY85_13420"/>
<keyword evidence="4" id="KW-1185">Reference proteome</keyword>
<evidence type="ECO:0000313" key="4">
    <source>
        <dbReference type="Proteomes" id="UP000077177"/>
    </source>
</evidence>
<feature type="compositionally biased region" description="Polar residues" evidence="1">
    <location>
        <begin position="47"/>
        <end position="63"/>
    </location>
</feature>
<dbReference type="Proteomes" id="UP000077177">
    <property type="component" value="Chromosome"/>
</dbReference>
<gene>
    <name evidence="3" type="ORF">SY85_13420</name>
</gene>
<accession>A0A172TWW0</accession>
<feature type="transmembrane region" description="Helical" evidence="2">
    <location>
        <begin position="6"/>
        <end position="26"/>
    </location>
</feature>
<evidence type="ECO:0000256" key="2">
    <source>
        <dbReference type="SAM" id="Phobius"/>
    </source>
</evidence>
<dbReference type="RefSeq" id="WP_066405317.1">
    <property type="nucleotide sequence ID" value="NZ_CP011390.1"/>
</dbReference>
<dbReference type="AlphaFoldDB" id="A0A172TWW0"/>
<evidence type="ECO:0000256" key="1">
    <source>
        <dbReference type="SAM" id="MobiDB-lite"/>
    </source>
</evidence>
<keyword evidence="2" id="KW-0472">Membrane</keyword>
<keyword evidence="2" id="KW-1133">Transmembrane helix</keyword>
<reference evidence="4" key="1">
    <citation type="submission" date="2015-01" db="EMBL/GenBank/DDBJ databases">
        <title>Flavisolibacter sp./LCS9/ whole genome sequencing.</title>
        <authorList>
            <person name="Kim M.K."/>
            <person name="Srinivasan S."/>
            <person name="Lee J.-J."/>
        </authorList>
    </citation>
    <scope>NUCLEOTIDE SEQUENCE [LARGE SCALE GENOMIC DNA]</scope>
    <source>
        <strain evidence="4">LCS9</strain>
    </source>
</reference>
<feature type="region of interest" description="Disordered" evidence="1">
    <location>
        <begin position="39"/>
        <end position="80"/>
    </location>
</feature>
<keyword evidence="2" id="KW-0812">Transmembrane</keyword>
<sequence>MLQFILYFILAYFLYQLIFKIIIPVYRTTRQIKKGFREMQERMNGQPGEQPNPFQNTTASNQPDKGKQVGDYIDFEEIKE</sequence>
<reference evidence="3 4" key="2">
    <citation type="journal article" date="2016" name="Int. J. Syst. Evol. Microbiol.">
        <title>Flavisolibacter tropicus sp. nov., isolated from tropical soil.</title>
        <authorList>
            <person name="Lee J.J."/>
            <person name="Kang M.S."/>
            <person name="Kim G.S."/>
            <person name="Lee C.S."/>
            <person name="Lim S."/>
            <person name="Lee J."/>
            <person name="Roh S.H."/>
            <person name="Kang H."/>
            <person name="Ha J.M."/>
            <person name="Bae S."/>
            <person name="Jung H.Y."/>
            <person name="Kim M.K."/>
        </authorList>
    </citation>
    <scope>NUCLEOTIDE SEQUENCE [LARGE SCALE GENOMIC DNA]</scope>
    <source>
        <strain evidence="3 4">LCS9</strain>
    </source>
</reference>